<dbReference type="Proteomes" id="UP000287651">
    <property type="component" value="Unassembled WGS sequence"/>
</dbReference>
<accession>A0A427AJU7</accession>
<protein>
    <submittedName>
        <fullName evidence="1">Uncharacterized protein</fullName>
    </submittedName>
</protein>
<reference evidence="1 2" key="1">
    <citation type="journal article" date="2014" name="Agronomy (Basel)">
        <title>A Draft Genome Sequence for Ensete ventricosum, the Drought-Tolerant Tree Against Hunger.</title>
        <authorList>
            <person name="Harrison J."/>
            <person name="Moore K.A."/>
            <person name="Paszkiewicz K."/>
            <person name="Jones T."/>
            <person name="Grant M."/>
            <person name="Ambacheew D."/>
            <person name="Muzemil S."/>
            <person name="Studholme D.J."/>
        </authorList>
    </citation>
    <scope>NUCLEOTIDE SEQUENCE [LARGE SCALE GENOMIC DNA]</scope>
</reference>
<dbReference type="EMBL" id="AMZH03002199">
    <property type="protein sequence ID" value="RRT76431.1"/>
    <property type="molecule type" value="Genomic_DNA"/>
</dbReference>
<sequence length="153" mass="16801">MKVNDVGVVGAGDDEETTAIAGKRRVREGCRIIRGGELIPHPSARWRFTFPKKGGTAHHDTSCSVLDKLPYGTCVTRVPTIYKRALSLAQGLSVPTIYKRALSIAQEISILTIYKRALSFAHELSVSTIYKRAISLAQGLLVLTIYKRAFSLV</sequence>
<proteinExistence type="predicted"/>
<gene>
    <name evidence="1" type="ORF">B296_00024404</name>
</gene>
<comment type="caution">
    <text evidence="1">The sequence shown here is derived from an EMBL/GenBank/DDBJ whole genome shotgun (WGS) entry which is preliminary data.</text>
</comment>
<dbReference type="AlphaFoldDB" id="A0A427AJU7"/>
<organism evidence="1 2">
    <name type="scientific">Ensete ventricosum</name>
    <name type="common">Abyssinian banana</name>
    <name type="synonym">Musa ensete</name>
    <dbReference type="NCBI Taxonomy" id="4639"/>
    <lineage>
        <taxon>Eukaryota</taxon>
        <taxon>Viridiplantae</taxon>
        <taxon>Streptophyta</taxon>
        <taxon>Embryophyta</taxon>
        <taxon>Tracheophyta</taxon>
        <taxon>Spermatophyta</taxon>
        <taxon>Magnoliopsida</taxon>
        <taxon>Liliopsida</taxon>
        <taxon>Zingiberales</taxon>
        <taxon>Musaceae</taxon>
        <taxon>Ensete</taxon>
    </lineage>
</organism>
<evidence type="ECO:0000313" key="1">
    <source>
        <dbReference type="EMBL" id="RRT76431.1"/>
    </source>
</evidence>
<name>A0A427AJU7_ENSVE</name>
<evidence type="ECO:0000313" key="2">
    <source>
        <dbReference type="Proteomes" id="UP000287651"/>
    </source>
</evidence>